<protein>
    <submittedName>
        <fullName evidence="1">Uncharacterized protein</fullName>
    </submittedName>
</protein>
<evidence type="ECO:0000313" key="2">
    <source>
        <dbReference type="Proteomes" id="UP000019373"/>
    </source>
</evidence>
<dbReference type="OrthoDB" id="5417660at2759"/>
<organism evidence="1 2">
    <name type="scientific">Endocarpon pusillum (strain Z07020 / HMAS-L-300199)</name>
    <name type="common">Lichen-forming fungus</name>
    <dbReference type="NCBI Taxonomy" id="1263415"/>
    <lineage>
        <taxon>Eukaryota</taxon>
        <taxon>Fungi</taxon>
        <taxon>Dikarya</taxon>
        <taxon>Ascomycota</taxon>
        <taxon>Pezizomycotina</taxon>
        <taxon>Eurotiomycetes</taxon>
        <taxon>Chaetothyriomycetidae</taxon>
        <taxon>Verrucariales</taxon>
        <taxon>Verrucariaceae</taxon>
        <taxon>Endocarpon</taxon>
    </lineage>
</organism>
<reference evidence="2" key="1">
    <citation type="journal article" date="2014" name="BMC Genomics">
        <title>Genome characteristics reveal the impact of lichenization on lichen-forming fungus Endocarpon pusillum Hedwig (Verrucariales, Ascomycota).</title>
        <authorList>
            <person name="Wang Y.-Y."/>
            <person name="Liu B."/>
            <person name="Zhang X.-Y."/>
            <person name="Zhou Q.-M."/>
            <person name="Zhang T."/>
            <person name="Li H."/>
            <person name="Yu Y.-F."/>
            <person name="Zhang X.-L."/>
            <person name="Hao X.-Y."/>
            <person name="Wang M."/>
            <person name="Wang L."/>
            <person name="Wei J.-C."/>
        </authorList>
    </citation>
    <scope>NUCLEOTIDE SEQUENCE [LARGE SCALE GENOMIC DNA]</scope>
    <source>
        <strain evidence="2">Z07020 / HMAS-L-300199</strain>
    </source>
</reference>
<sequence>MILGLAWARKQQAVLNAEKSECLLRTTQVTIRNQAHLFESPYDYVHVSAAAFTALSRRTKKKKQDGAVQIFAASIKDIKKALRLKTTTDPRTKLPIQYHEFLDVFDKKEADKLPPIRGNGVDHKIELVQQDGKKAEAP</sequence>
<evidence type="ECO:0000313" key="1">
    <source>
        <dbReference type="EMBL" id="ERF69052.1"/>
    </source>
</evidence>
<proteinExistence type="predicted"/>
<dbReference type="EMBL" id="KE721475">
    <property type="protein sequence ID" value="ERF69052.1"/>
    <property type="molecule type" value="Genomic_DNA"/>
</dbReference>
<dbReference type="GeneID" id="19243252"/>
<dbReference type="AlphaFoldDB" id="U1FW29"/>
<accession>U1FW29</accession>
<dbReference type="HOGENOM" id="CLU_1855262_0_0_1"/>
<dbReference type="eggNOG" id="ENOG502TGT4">
    <property type="taxonomic scope" value="Eukaryota"/>
</dbReference>
<gene>
    <name evidence="1" type="ORF">EPUS_08402</name>
</gene>
<dbReference type="RefSeq" id="XP_007805325.1">
    <property type="nucleotide sequence ID" value="XM_007807134.1"/>
</dbReference>
<keyword evidence="2" id="KW-1185">Reference proteome</keyword>
<dbReference type="Proteomes" id="UP000019373">
    <property type="component" value="Unassembled WGS sequence"/>
</dbReference>
<name>U1FW29_ENDPU</name>